<evidence type="ECO:0000256" key="6">
    <source>
        <dbReference type="ARBA" id="ARBA00022953"/>
    </source>
</evidence>
<dbReference type="GO" id="GO:0039694">
    <property type="term" value="P:viral RNA genome replication"/>
    <property type="evidence" value="ECO:0007669"/>
    <property type="project" value="InterPro"/>
</dbReference>
<evidence type="ECO:0000256" key="5">
    <source>
        <dbReference type="ARBA" id="ARBA00022741"/>
    </source>
</evidence>
<feature type="binding site" evidence="9">
    <location>
        <position position="349"/>
    </location>
    <ligand>
        <name>Mg(2+)</name>
        <dbReference type="ChEBI" id="CHEBI:18420"/>
        <label>2</label>
    </ligand>
</feature>
<comment type="cofactor">
    <cofactor evidence="9">
        <name>Mg(2+)</name>
        <dbReference type="ChEBI" id="CHEBI:18420"/>
    </cofactor>
    <text evidence="9">Binds 2 Mg(2+) per subunit.</text>
</comment>
<dbReference type="GO" id="GO:0046872">
    <property type="term" value="F:metal ion binding"/>
    <property type="evidence" value="ECO:0007669"/>
    <property type="project" value="UniProtKB-KW"/>
</dbReference>
<keyword evidence="9" id="KW-0479">Metal-binding</keyword>
<evidence type="ECO:0000256" key="1">
    <source>
        <dbReference type="ARBA" id="ARBA00012494"/>
    </source>
</evidence>
<evidence type="ECO:0000256" key="8">
    <source>
        <dbReference type="ARBA" id="ARBA00048744"/>
    </source>
</evidence>
<keyword evidence="4" id="KW-0548">Nucleotidyltransferase</keyword>
<dbReference type="EMBL" id="MN034436">
    <property type="protein sequence ID" value="QDH88863.1"/>
    <property type="molecule type" value="Genomic_RNA"/>
</dbReference>
<feature type="binding site" evidence="9">
    <location>
        <position position="441"/>
    </location>
    <ligand>
        <name>Mg(2+)</name>
        <dbReference type="ChEBI" id="CHEBI:18420"/>
        <label>2</label>
    </ligand>
</feature>
<dbReference type="InterPro" id="IPR005093">
    <property type="entry name" value="RNArep_beta"/>
</dbReference>
<organism evidence="11">
    <name type="scientific">Leviviridae sp</name>
    <dbReference type="NCBI Taxonomy" id="2027243"/>
    <lineage>
        <taxon>Viruses</taxon>
        <taxon>Riboviria</taxon>
        <taxon>Orthornavirae</taxon>
        <taxon>Lenarviricota</taxon>
        <taxon>Leviviricetes</taxon>
        <taxon>Norzivirales</taxon>
        <taxon>Fiersviridae</taxon>
    </lineage>
</organism>
<comment type="catalytic activity">
    <reaction evidence="8">
        <text>RNA(n) + a ribonucleoside 5'-triphosphate = RNA(n+1) + diphosphate</text>
        <dbReference type="Rhea" id="RHEA:21248"/>
        <dbReference type="Rhea" id="RHEA-COMP:14527"/>
        <dbReference type="Rhea" id="RHEA-COMP:17342"/>
        <dbReference type="ChEBI" id="CHEBI:33019"/>
        <dbReference type="ChEBI" id="CHEBI:61557"/>
        <dbReference type="ChEBI" id="CHEBI:140395"/>
        <dbReference type="EC" id="2.7.7.48"/>
    </reaction>
</comment>
<evidence type="ECO:0000256" key="3">
    <source>
        <dbReference type="ARBA" id="ARBA00022679"/>
    </source>
</evidence>
<keyword evidence="9" id="KW-0460">Magnesium</keyword>
<evidence type="ECO:0000313" key="11">
    <source>
        <dbReference type="EMBL" id="QDH88863.1"/>
    </source>
</evidence>
<dbReference type="GO" id="GO:0003968">
    <property type="term" value="F:RNA-directed RNA polymerase activity"/>
    <property type="evidence" value="ECO:0007669"/>
    <property type="project" value="UniProtKB-KW"/>
</dbReference>
<reference evidence="11" key="1">
    <citation type="submission" date="2019-05" db="EMBL/GenBank/DDBJ databases">
        <title>Metatranscriptomic reconstruction reveals RNA viruses with the potential to shape carbon cycling in soil.</title>
        <authorList>
            <person name="Starr E.P."/>
            <person name="Nuccio E."/>
            <person name="Pett-Ridge J."/>
            <person name="Banfield J.F."/>
            <person name="Firestone M.K."/>
        </authorList>
    </citation>
    <scope>NUCLEOTIDE SEQUENCE</scope>
    <source>
        <strain evidence="11">H4_Rhizo_44_scaffold_284</strain>
    </source>
</reference>
<dbReference type="PROSITE" id="PS50522">
    <property type="entry name" value="RDRP_PHAGE"/>
    <property type="match status" value="1"/>
</dbReference>
<keyword evidence="6" id="KW-0693">Viral RNA replication</keyword>
<keyword evidence="2 11" id="KW-0696">RNA-directed RNA polymerase</keyword>
<evidence type="ECO:0000256" key="2">
    <source>
        <dbReference type="ARBA" id="ARBA00022484"/>
    </source>
</evidence>
<dbReference type="GO" id="GO:0000166">
    <property type="term" value="F:nucleotide binding"/>
    <property type="evidence" value="ECO:0007669"/>
    <property type="project" value="UniProtKB-KW"/>
</dbReference>
<dbReference type="InterPro" id="IPR007096">
    <property type="entry name" value="RNA-dir_Rpol_cat_phage"/>
</dbReference>
<feature type="binding site" evidence="9">
    <location>
        <position position="440"/>
    </location>
    <ligand>
        <name>Mg(2+)</name>
        <dbReference type="ChEBI" id="CHEBI:18420"/>
        <label>2</label>
    </ligand>
</feature>
<evidence type="ECO:0000259" key="10">
    <source>
        <dbReference type="PROSITE" id="PS50522"/>
    </source>
</evidence>
<evidence type="ECO:0000256" key="7">
    <source>
        <dbReference type="ARBA" id="ARBA00030248"/>
    </source>
</evidence>
<keyword evidence="5" id="KW-0547">Nucleotide-binding</keyword>
<accession>A0A514D5H4</accession>
<gene>
    <name evidence="11" type="ORF">H4Rhizo44284_000003</name>
</gene>
<proteinExistence type="predicted"/>
<evidence type="ECO:0000256" key="4">
    <source>
        <dbReference type="ARBA" id="ARBA00022695"/>
    </source>
</evidence>
<dbReference type="EC" id="2.7.7.48" evidence="1"/>
<keyword evidence="3" id="KW-0808">Transferase</keyword>
<name>A0A514D5H4_9VIRU</name>
<feature type="domain" description="RdRp catalytic" evidence="10">
    <location>
        <begin position="334"/>
        <end position="472"/>
    </location>
</feature>
<protein>
    <recommendedName>
        <fullName evidence="1">RNA-directed RNA polymerase</fullName>
        <ecNumber evidence="1">2.7.7.48</ecNumber>
    </recommendedName>
    <alternativeName>
        <fullName evidence="7">RNA replicase beta chain</fullName>
    </alternativeName>
</protein>
<evidence type="ECO:0000256" key="9">
    <source>
        <dbReference type="PIRSR" id="PIRSR605093-1"/>
    </source>
</evidence>
<dbReference type="Pfam" id="PF03431">
    <property type="entry name" value="RNA_replicase_B"/>
    <property type="match status" value="1"/>
</dbReference>
<sequence length="679" mass="76514">MIDITALSTYLLEDLHEYHESSVKQFPFNEDFTGIEHSGYSSDCPVCRDRTRNRTGRKSLNPFRIEDSCRLASFLGRSIIDTGGDGTVSAVFGILERRLRDAFQGPSCQHTTTDPFGNAVTGETWDSVASPARIASEALVRSFTKKFRDEITASAEDAAYNKFLRINNKCAGWELSTQFSWEEELVGLLKKELDDFFHPNGELLIPDENAIYDRGRTGPGASLGANGVDFYTKLFSSNLTATSFDVYYKYAAWCAADPNWRDAEFTRLTTFGLPKITCESSVSFVQKNRDTMRTICTEPTLNMYVQLGIGAFLEDRLNSYFGIDLSVQQERNAELARLGSIAGAISTIDLESASDSMSLGMLEEVLPQWVFDLLCTYRCPFTKVRGERVLLQMISTMGNGFTFPLQTILFSCCVQAVSKQMSARMHRADASWSPWGVFGDDIAVPTFMVDRLVRLLNILGFHVNSEKSYTGKYEIFRESCGRDYYLGHNVRGVYIKTLRTPQSRYVAINLLNDWSGRWGIPLKRTIGYLRDSVRVLAIPPWKGHDAGIRVPLEALETGFTWNPRNTKNRDRFLFKYYEAHVPALRVLDDVIAIPRNLNRVTRRLYSPSGLLIAAIGGYLKGGRIPLALKQGENPCYRMKSGATSLWGPTDEQVRAQGPVFWERWKTAVLVNFGFKDPEA</sequence>